<dbReference type="EMBL" id="FNVN01000001">
    <property type="protein sequence ID" value="SEG02310.1"/>
    <property type="molecule type" value="Genomic_DNA"/>
</dbReference>
<feature type="region of interest" description="Disordered" evidence="1">
    <location>
        <begin position="57"/>
        <end position="240"/>
    </location>
</feature>
<dbReference type="Proteomes" id="UP000296733">
    <property type="component" value="Chromosome"/>
</dbReference>
<feature type="compositionally biased region" description="Polar residues" evidence="1">
    <location>
        <begin position="219"/>
        <end position="230"/>
    </location>
</feature>
<reference evidence="2 5" key="2">
    <citation type="journal article" date="2019" name="Nat. Commun.">
        <title>A new type of DNA phosphorothioation-based antiviral system in archaea.</title>
        <authorList>
            <person name="Xiong L."/>
            <person name="Liu S."/>
            <person name="Chen S."/>
            <person name="Xiao Y."/>
            <person name="Zhu B."/>
            <person name="Gao Y."/>
            <person name="Zhang Y."/>
            <person name="Chen B."/>
            <person name="Luo J."/>
            <person name="Deng Z."/>
            <person name="Chen X."/>
            <person name="Wang L."/>
            <person name="Chen S."/>
        </authorList>
    </citation>
    <scope>NUCLEOTIDE SEQUENCE [LARGE SCALE GENOMIC DNA]</scope>
    <source>
        <strain evidence="2 5">CGMCC 1.10331</strain>
    </source>
</reference>
<dbReference type="RefSeq" id="WP_103991050.1">
    <property type="nucleotide sequence ID" value="NZ_CP031311.1"/>
</dbReference>
<proteinExistence type="predicted"/>
<dbReference type="AlphaFoldDB" id="A0A1H5WSR9"/>
<evidence type="ECO:0000256" key="1">
    <source>
        <dbReference type="SAM" id="MobiDB-lite"/>
    </source>
</evidence>
<evidence type="ECO:0000313" key="2">
    <source>
        <dbReference type="EMBL" id="QCC46352.1"/>
    </source>
</evidence>
<protein>
    <submittedName>
        <fullName evidence="3">Uncharacterized protein</fullName>
    </submittedName>
</protein>
<gene>
    <name evidence="2" type="ORF">DV707_00915</name>
    <name evidence="3" type="ORF">SAMN04488133_1378</name>
</gene>
<evidence type="ECO:0000313" key="3">
    <source>
        <dbReference type="EMBL" id="SEG02310.1"/>
    </source>
</evidence>
<dbReference type="GeneID" id="39856603"/>
<feature type="compositionally biased region" description="Basic and acidic residues" evidence="1">
    <location>
        <begin position="182"/>
        <end position="192"/>
    </location>
</feature>
<dbReference type="OrthoDB" id="204261at2157"/>
<feature type="compositionally biased region" description="Low complexity" evidence="1">
    <location>
        <begin position="156"/>
        <end position="181"/>
    </location>
</feature>
<reference evidence="3 4" key="1">
    <citation type="submission" date="2016-10" db="EMBL/GenBank/DDBJ databases">
        <authorList>
            <person name="de Groot N.N."/>
        </authorList>
    </citation>
    <scope>NUCLEOTIDE SEQUENCE [LARGE SCALE GENOMIC DNA]</scope>
    <source>
        <strain evidence="3 4">CGMCC 1.10331</strain>
    </source>
</reference>
<dbReference type="KEGG" id="hlm:DV707_00915"/>
<evidence type="ECO:0000313" key="4">
    <source>
        <dbReference type="Proteomes" id="UP000236740"/>
    </source>
</evidence>
<sequence length="299" mass="30923">MPMRQLRACDFCGGDAAGVYEVLPPELSPTEAEQRRVVLCADCLETLETVVDPLLNRLGIDGDADSDPTATPTERAGESTAEPTARSGQSSEEPTVRPEEASSPANAAAEDSASEPGSDASGTTDSPRSSGGSGKPSAFNAPEGFTDIAESDEIDLGGSDDSPADSDANGVADAAQASGSSDSRERTRRAEVADDASGESTGSDDASGESTGPDETASPDASNRETTLGSDRNAVGAEPDDFRTVMRLLGNREFPIRRDEVVDLAAGAYDLDEAHVERIVDHAIDRGVLADEDGTLTRS</sequence>
<organism evidence="3 4">
    <name type="scientific">Halobellus limi</name>
    <dbReference type="NCBI Taxonomy" id="699433"/>
    <lineage>
        <taxon>Archaea</taxon>
        <taxon>Methanobacteriati</taxon>
        <taxon>Methanobacteriota</taxon>
        <taxon>Stenosarchaea group</taxon>
        <taxon>Halobacteria</taxon>
        <taxon>Halobacteriales</taxon>
        <taxon>Haloferacaceae</taxon>
        <taxon>Halobellus</taxon>
    </lineage>
</organism>
<dbReference type="EMBL" id="CP031311">
    <property type="protein sequence ID" value="QCC46352.1"/>
    <property type="molecule type" value="Genomic_DNA"/>
</dbReference>
<accession>A0A1H5WSR9</accession>
<feature type="compositionally biased region" description="Low complexity" evidence="1">
    <location>
        <begin position="101"/>
        <end position="116"/>
    </location>
</feature>
<evidence type="ECO:0000313" key="5">
    <source>
        <dbReference type="Proteomes" id="UP000296733"/>
    </source>
</evidence>
<name>A0A1H5WSR9_9EURY</name>
<dbReference type="Proteomes" id="UP000236740">
    <property type="component" value="Unassembled WGS sequence"/>
</dbReference>
<keyword evidence="4" id="KW-1185">Reference proteome</keyword>
<feature type="compositionally biased region" description="Polar residues" evidence="1">
    <location>
        <begin position="198"/>
        <end position="210"/>
    </location>
</feature>